<dbReference type="Gene3D" id="1.10.275.10">
    <property type="entry name" value="Fumarase/aspartase (N-terminal domain)"/>
    <property type="match status" value="1"/>
</dbReference>
<gene>
    <name evidence="5" type="ORF">ACFO0K_07505</name>
</gene>
<dbReference type="InterPro" id="IPR022761">
    <property type="entry name" value="Fumarate_lyase_N"/>
</dbReference>
<name>A0ABV8XX75_9MICC</name>
<dbReference type="Proteomes" id="UP001595965">
    <property type="component" value="Unassembled WGS sequence"/>
</dbReference>
<reference evidence="6" key="1">
    <citation type="journal article" date="2019" name="Int. J. Syst. Evol. Microbiol.">
        <title>The Global Catalogue of Microorganisms (GCM) 10K type strain sequencing project: providing services to taxonomists for standard genome sequencing and annotation.</title>
        <authorList>
            <consortium name="The Broad Institute Genomics Platform"/>
            <consortium name="The Broad Institute Genome Sequencing Center for Infectious Disease"/>
            <person name="Wu L."/>
            <person name="Ma J."/>
        </authorList>
    </citation>
    <scope>NUCLEOTIDE SEQUENCE [LARGE SCALE GENOMIC DNA]</scope>
    <source>
        <strain evidence="6">CGMCC 1.12125</strain>
    </source>
</reference>
<feature type="region of interest" description="Disordered" evidence="3">
    <location>
        <begin position="1"/>
        <end position="24"/>
    </location>
</feature>
<dbReference type="InterPro" id="IPR020557">
    <property type="entry name" value="Fumarate_lyase_CS"/>
</dbReference>
<dbReference type="PANTHER" id="PTHR43172:SF2">
    <property type="entry name" value="ADENYLOSUCCINATE LYASE C-TERMINAL DOMAIN-CONTAINING PROTEIN"/>
    <property type="match status" value="1"/>
</dbReference>
<dbReference type="Pfam" id="PF00206">
    <property type="entry name" value="Lyase_1"/>
    <property type="match status" value="1"/>
</dbReference>
<dbReference type="GO" id="GO:0016829">
    <property type="term" value="F:lyase activity"/>
    <property type="evidence" value="ECO:0007669"/>
    <property type="project" value="UniProtKB-KW"/>
</dbReference>
<evidence type="ECO:0000256" key="1">
    <source>
        <dbReference type="ARBA" id="ARBA00023239"/>
    </source>
</evidence>
<evidence type="ECO:0000313" key="5">
    <source>
        <dbReference type="EMBL" id="MFC4429524.1"/>
    </source>
</evidence>
<accession>A0ABV8XX75</accession>
<dbReference type="PRINTS" id="PR00149">
    <property type="entry name" value="FUMRATELYASE"/>
</dbReference>
<dbReference type="InterPro" id="IPR008948">
    <property type="entry name" value="L-Aspartase-like"/>
</dbReference>
<dbReference type="Gene3D" id="1.10.40.30">
    <property type="entry name" value="Fumarase/aspartase (C-terminal domain)"/>
    <property type="match status" value="1"/>
</dbReference>
<keyword evidence="1 5" id="KW-0456">Lyase</keyword>
<dbReference type="EMBL" id="JBHSEN010000001">
    <property type="protein sequence ID" value="MFC4429524.1"/>
    <property type="molecule type" value="Genomic_DNA"/>
</dbReference>
<dbReference type="SMART" id="SM00998">
    <property type="entry name" value="ADSL_C"/>
    <property type="match status" value="1"/>
</dbReference>
<dbReference type="InterPro" id="IPR019468">
    <property type="entry name" value="AdenyloSucc_lyase_C"/>
</dbReference>
<dbReference type="InterPro" id="IPR024083">
    <property type="entry name" value="Fumarase/histidase_N"/>
</dbReference>
<evidence type="ECO:0000256" key="3">
    <source>
        <dbReference type="SAM" id="MobiDB-lite"/>
    </source>
</evidence>
<protein>
    <submittedName>
        <fullName evidence="5">Lyase family protein</fullName>
    </submittedName>
</protein>
<dbReference type="PROSITE" id="PS00163">
    <property type="entry name" value="FUMARATE_LYASES"/>
    <property type="match status" value="1"/>
</dbReference>
<comment type="caution">
    <text evidence="5">The sequence shown here is derived from an EMBL/GenBank/DDBJ whole genome shotgun (WGS) entry which is preliminary data.</text>
</comment>
<dbReference type="Gene3D" id="1.20.200.10">
    <property type="entry name" value="Fumarase/aspartase (Central domain)"/>
    <property type="match status" value="1"/>
</dbReference>
<dbReference type="InterPro" id="IPR000362">
    <property type="entry name" value="Fumarate_lyase_fam"/>
</dbReference>
<dbReference type="PANTHER" id="PTHR43172">
    <property type="entry name" value="ADENYLOSUCCINATE LYASE"/>
    <property type="match status" value="1"/>
</dbReference>
<dbReference type="SUPFAM" id="SSF48557">
    <property type="entry name" value="L-aspartase-like"/>
    <property type="match status" value="1"/>
</dbReference>
<feature type="compositionally biased region" description="Low complexity" evidence="3">
    <location>
        <begin position="12"/>
        <end position="24"/>
    </location>
</feature>
<feature type="domain" description="Adenylosuccinate lyase C-terminal" evidence="4">
    <location>
        <begin position="427"/>
        <end position="516"/>
    </location>
</feature>
<keyword evidence="6" id="KW-1185">Reference proteome</keyword>
<evidence type="ECO:0000313" key="6">
    <source>
        <dbReference type="Proteomes" id="UP001595965"/>
    </source>
</evidence>
<sequence>MSTPASPSEHPATASGSTGSDGSAGLSGVPGLTALAMEADAGLLDPLSSGTTAVVQSSDANYLLHLLQVEAAWTAVLAEHGMVTAAQAEAAAEAADPRHLADYDLIGLARAGQSGGNVLIPALKAMRARAGQAAPTEPGVSSAIHVGATSQDIMDTAMMRMAAQVAATILADLRAAVGSLAAMATEHRATPMVARSLAQHSLPSTFGLRAAGWMSGLAQAGRRLEDATAELPIQWGGAAGTMAALAGRVTKARADGTLDAGTLDAVTDAFTLVEDLAQRLGLQAPAGPWQTNRMPITGLAAALADVVAACGKIANDVLISARIENGELGEPLVAGRGGSSAMPHKQNPVLSVMIHAGALGAPGTLAQVLTAAGAANEERPDGAWHAEWPALRQLMRTAGGAAARTAELVSGLRVNTDRMAENLNRVGPLLVSERLMAELAPLLDEVGSGRARSGKERLQEIVDRSLDSQHGQQQGNDFRSLLRTALPDTVSDAELDGLLDPANYTGEATTLVDRLVAEYRNFAEWSTT</sequence>
<proteinExistence type="inferred from homology"/>
<comment type="similarity">
    <text evidence="2">Belongs to the class-II fumarase/aspartase family.</text>
</comment>
<dbReference type="RefSeq" id="WP_344228240.1">
    <property type="nucleotide sequence ID" value="NZ_BAAALH010000002.1"/>
</dbReference>
<organism evidence="5 6">
    <name type="scientific">Citricoccus alkalitolerans</name>
    <dbReference type="NCBI Taxonomy" id="246603"/>
    <lineage>
        <taxon>Bacteria</taxon>
        <taxon>Bacillati</taxon>
        <taxon>Actinomycetota</taxon>
        <taxon>Actinomycetes</taxon>
        <taxon>Micrococcales</taxon>
        <taxon>Micrococcaceae</taxon>
        <taxon>Citricoccus</taxon>
    </lineage>
</organism>
<evidence type="ECO:0000256" key="2">
    <source>
        <dbReference type="ARBA" id="ARBA00034772"/>
    </source>
</evidence>
<evidence type="ECO:0000259" key="4">
    <source>
        <dbReference type="SMART" id="SM00998"/>
    </source>
</evidence>